<comment type="caution">
    <text evidence="2">The sequence shown here is derived from an EMBL/GenBank/DDBJ whole genome shotgun (WGS) entry which is preliminary data.</text>
</comment>
<evidence type="ECO:0000256" key="1">
    <source>
        <dbReference type="SAM" id="MobiDB-lite"/>
    </source>
</evidence>
<gene>
    <name evidence="2" type="ORF">E2C01_061472</name>
</gene>
<proteinExistence type="predicted"/>
<reference evidence="2 3" key="1">
    <citation type="submission" date="2019-05" db="EMBL/GenBank/DDBJ databases">
        <title>Another draft genome of Portunus trituberculatus and its Hox gene families provides insights of decapod evolution.</title>
        <authorList>
            <person name="Jeong J.-H."/>
            <person name="Song I."/>
            <person name="Kim S."/>
            <person name="Choi T."/>
            <person name="Kim D."/>
            <person name="Ryu S."/>
            <person name="Kim W."/>
        </authorList>
    </citation>
    <scope>NUCLEOTIDE SEQUENCE [LARGE SCALE GENOMIC DNA]</scope>
    <source>
        <tissue evidence="2">Muscle</tissue>
    </source>
</reference>
<accession>A0A5B7HBR1</accession>
<evidence type="ECO:0000313" key="2">
    <source>
        <dbReference type="EMBL" id="MPC67299.1"/>
    </source>
</evidence>
<feature type="compositionally biased region" description="Basic and acidic residues" evidence="1">
    <location>
        <begin position="32"/>
        <end position="52"/>
    </location>
</feature>
<evidence type="ECO:0000313" key="3">
    <source>
        <dbReference type="Proteomes" id="UP000324222"/>
    </source>
</evidence>
<dbReference type="EMBL" id="VSRR010026047">
    <property type="protein sequence ID" value="MPC67299.1"/>
    <property type="molecule type" value="Genomic_DNA"/>
</dbReference>
<feature type="region of interest" description="Disordered" evidence="1">
    <location>
        <begin position="1"/>
        <end position="52"/>
    </location>
</feature>
<protein>
    <submittedName>
        <fullName evidence="2">Uncharacterized protein</fullName>
    </submittedName>
</protein>
<dbReference type="AlphaFoldDB" id="A0A5B7HBR1"/>
<organism evidence="2 3">
    <name type="scientific">Portunus trituberculatus</name>
    <name type="common">Swimming crab</name>
    <name type="synonym">Neptunus trituberculatus</name>
    <dbReference type="NCBI Taxonomy" id="210409"/>
    <lineage>
        <taxon>Eukaryota</taxon>
        <taxon>Metazoa</taxon>
        <taxon>Ecdysozoa</taxon>
        <taxon>Arthropoda</taxon>
        <taxon>Crustacea</taxon>
        <taxon>Multicrustacea</taxon>
        <taxon>Malacostraca</taxon>
        <taxon>Eumalacostraca</taxon>
        <taxon>Eucarida</taxon>
        <taxon>Decapoda</taxon>
        <taxon>Pleocyemata</taxon>
        <taxon>Brachyura</taxon>
        <taxon>Eubrachyura</taxon>
        <taxon>Portunoidea</taxon>
        <taxon>Portunidae</taxon>
        <taxon>Portuninae</taxon>
        <taxon>Portunus</taxon>
    </lineage>
</organism>
<dbReference type="Proteomes" id="UP000324222">
    <property type="component" value="Unassembled WGS sequence"/>
</dbReference>
<sequence>MAALRADLSTWNNGRGQAVSEASGNTASEEERDGRKDDEKKQNKVKEEEVNR</sequence>
<keyword evidence="3" id="KW-1185">Reference proteome</keyword>
<feature type="compositionally biased region" description="Polar residues" evidence="1">
    <location>
        <begin position="9"/>
        <end position="27"/>
    </location>
</feature>
<name>A0A5B7HBR1_PORTR</name>